<reference evidence="1" key="1">
    <citation type="submission" date="2018-02" db="EMBL/GenBank/DDBJ databases">
        <title>Rhizophora mucronata_Transcriptome.</title>
        <authorList>
            <person name="Meera S.P."/>
            <person name="Sreeshan A."/>
            <person name="Augustine A."/>
        </authorList>
    </citation>
    <scope>NUCLEOTIDE SEQUENCE</scope>
    <source>
        <tissue evidence="1">Leaf</tissue>
    </source>
</reference>
<name>A0A2P2KEB5_RHIMU</name>
<protein>
    <submittedName>
        <fullName evidence="1">Uncharacterized protein</fullName>
    </submittedName>
</protein>
<organism evidence="1">
    <name type="scientific">Rhizophora mucronata</name>
    <name type="common">Asiatic mangrove</name>
    <dbReference type="NCBI Taxonomy" id="61149"/>
    <lineage>
        <taxon>Eukaryota</taxon>
        <taxon>Viridiplantae</taxon>
        <taxon>Streptophyta</taxon>
        <taxon>Embryophyta</taxon>
        <taxon>Tracheophyta</taxon>
        <taxon>Spermatophyta</taxon>
        <taxon>Magnoliopsida</taxon>
        <taxon>eudicotyledons</taxon>
        <taxon>Gunneridae</taxon>
        <taxon>Pentapetalae</taxon>
        <taxon>rosids</taxon>
        <taxon>fabids</taxon>
        <taxon>Malpighiales</taxon>
        <taxon>Rhizophoraceae</taxon>
        <taxon>Rhizophora</taxon>
    </lineage>
</organism>
<dbReference type="AlphaFoldDB" id="A0A2P2KEB5"/>
<accession>A0A2P2KEB5</accession>
<evidence type="ECO:0000313" key="1">
    <source>
        <dbReference type="EMBL" id="MBX04056.1"/>
    </source>
</evidence>
<proteinExistence type="predicted"/>
<sequence>MCGKKKVSSLYSLVERLKPLVVCSGCPGYQVHSHQLFFFLNWIIME</sequence>
<dbReference type="EMBL" id="GGEC01023572">
    <property type="protein sequence ID" value="MBX04056.1"/>
    <property type="molecule type" value="Transcribed_RNA"/>
</dbReference>